<dbReference type="PANTHER" id="PTHR24421">
    <property type="entry name" value="NITRATE/NITRITE SENSOR PROTEIN NARX-RELATED"/>
    <property type="match status" value="1"/>
</dbReference>
<dbReference type="SUPFAM" id="SSF55874">
    <property type="entry name" value="ATPase domain of HSP90 chaperone/DNA topoisomerase II/histidine kinase"/>
    <property type="match status" value="1"/>
</dbReference>
<keyword evidence="4 8" id="KW-0418">Kinase</keyword>
<evidence type="ECO:0000313" key="8">
    <source>
        <dbReference type="EMBL" id="QKF52651.1"/>
    </source>
</evidence>
<dbReference type="InterPro" id="IPR003018">
    <property type="entry name" value="GAF"/>
</dbReference>
<dbReference type="SMART" id="SM00065">
    <property type="entry name" value="GAF"/>
    <property type="match status" value="1"/>
</dbReference>
<dbReference type="Gene3D" id="3.30.450.40">
    <property type="match status" value="1"/>
</dbReference>
<name>A0A6M8MSF5_9PSED</name>
<evidence type="ECO:0000256" key="4">
    <source>
        <dbReference type="ARBA" id="ARBA00022777"/>
    </source>
</evidence>
<dbReference type="Pfam" id="PF02518">
    <property type="entry name" value="HATPase_c"/>
    <property type="match status" value="1"/>
</dbReference>
<feature type="domain" description="Histidine kinase/HSP90-like ATPase" evidence="7">
    <location>
        <begin position="343"/>
        <end position="436"/>
    </location>
</feature>
<comment type="catalytic activity">
    <reaction evidence="1">
        <text>ATP + protein L-histidine = ADP + protein N-phospho-L-histidine.</text>
        <dbReference type="EC" id="2.7.13.3"/>
    </reaction>
</comment>
<evidence type="ECO:0000256" key="3">
    <source>
        <dbReference type="ARBA" id="ARBA00022679"/>
    </source>
</evidence>
<evidence type="ECO:0000256" key="5">
    <source>
        <dbReference type="ARBA" id="ARBA00023012"/>
    </source>
</evidence>
<feature type="domain" description="GAF" evidence="6">
    <location>
        <begin position="56"/>
        <end position="208"/>
    </location>
</feature>
<dbReference type="InterPro" id="IPR029016">
    <property type="entry name" value="GAF-like_dom_sf"/>
</dbReference>
<accession>A0A6M8MSF5</accession>
<dbReference type="CDD" id="cd16917">
    <property type="entry name" value="HATPase_UhpB-NarQ-NarX-like"/>
    <property type="match status" value="1"/>
</dbReference>
<evidence type="ECO:0000259" key="6">
    <source>
        <dbReference type="SMART" id="SM00065"/>
    </source>
</evidence>
<evidence type="ECO:0000259" key="7">
    <source>
        <dbReference type="SMART" id="SM00387"/>
    </source>
</evidence>
<dbReference type="InterPro" id="IPR050482">
    <property type="entry name" value="Sensor_HK_TwoCompSys"/>
</dbReference>
<dbReference type="InterPro" id="IPR036890">
    <property type="entry name" value="HATPase_C_sf"/>
</dbReference>
<dbReference type="Proteomes" id="UP000501989">
    <property type="component" value="Chromosome"/>
</dbReference>
<dbReference type="SUPFAM" id="SSF55781">
    <property type="entry name" value="GAF domain-like"/>
    <property type="match status" value="1"/>
</dbReference>
<dbReference type="SMART" id="SM00387">
    <property type="entry name" value="HATPase_c"/>
    <property type="match status" value="1"/>
</dbReference>
<dbReference type="EMBL" id="CP053746">
    <property type="protein sequence ID" value="QKF52651.1"/>
    <property type="molecule type" value="Genomic_DNA"/>
</dbReference>
<dbReference type="GO" id="GO:0004673">
    <property type="term" value="F:protein histidine kinase activity"/>
    <property type="evidence" value="ECO:0007669"/>
    <property type="project" value="UniProtKB-EC"/>
</dbReference>
<keyword evidence="9" id="KW-1185">Reference proteome</keyword>
<protein>
    <recommendedName>
        <fullName evidence="2">histidine kinase</fullName>
        <ecNumber evidence="2">2.7.13.3</ecNumber>
    </recommendedName>
</protein>
<evidence type="ECO:0000256" key="2">
    <source>
        <dbReference type="ARBA" id="ARBA00012438"/>
    </source>
</evidence>
<gene>
    <name evidence="8" type="ORF">FX982_03640</name>
</gene>
<evidence type="ECO:0000313" key="9">
    <source>
        <dbReference type="Proteomes" id="UP000501989"/>
    </source>
</evidence>
<keyword evidence="3 8" id="KW-0808">Transferase</keyword>
<dbReference type="EC" id="2.7.13.3" evidence="2"/>
<dbReference type="KEGG" id="pgg:FX982_03640"/>
<dbReference type="GO" id="GO:0000160">
    <property type="term" value="P:phosphorelay signal transduction system"/>
    <property type="evidence" value="ECO:0007669"/>
    <property type="project" value="UniProtKB-KW"/>
</dbReference>
<reference evidence="9" key="1">
    <citation type="submission" date="2019-12" db="EMBL/GenBank/DDBJ databases">
        <title>Endophytic bacteria associated with Panax ginseng seedlings.</title>
        <authorList>
            <person name="Park J.M."/>
            <person name="Shin R."/>
            <person name="Jo S.H."/>
        </authorList>
    </citation>
    <scope>NUCLEOTIDE SEQUENCE [LARGE SCALE GENOMIC DNA]</scope>
    <source>
        <strain evidence="9">PgKB30</strain>
    </source>
</reference>
<dbReference type="InterPro" id="IPR003594">
    <property type="entry name" value="HATPase_dom"/>
</dbReference>
<dbReference type="AlphaFoldDB" id="A0A6M8MSF5"/>
<organism evidence="8 9">
    <name type="scientific">Pseudomonas graminis</name>
    <dbReference type="NCBI Taxonomy" id="158627"/>
    <lineage>
        <taxon>Bacteria</taxon>
        <taxon>Pseudomonadati</taxon>
        <taxon>Pseudomonadota</taxon>
        <taxon>Gammaproteobacteria</taxon>
        <taxon>Pseudomonadales</taxon>
        <taxon>Pseudomonadaceae</taxon>
        <taxon>Pseudomonas</taxon>
    </lineage>
</organism>
<dbReference type="Gene3D" id="3.30.565.10">
    <property type="entry name" value="Histidine kinase-like ATPase, C-terminal domain"/>
    <property type="match status" value="1"/>
</dbReference>
<sequence>MTRLIPAVSKSVPFENVFDPKNKNRLEPMAQRPHTLAEDVLHHFLGISRALAGQLDFQSMIDAVSREISPILPHDHLDVCLFVLDRREHITYESGVHTLWGDVAQPMPVHTSPIRTVLLGEQPFLLTHDAMNDARFAFPGAINHPIFDARLRSRLHVPLRARGEIIGALSCSKHTEHFYTLDDVRHTQHVADLLASYVYALRQTEQAKQLAIAEAQVRAREEGLRQGALRLTEELERERQRVGMDLHDQTLADMTRLHRRIARLQTLPSVPGEDLRGIARALKDSMQELRQLIDAVKPTVLQLFGFEEGVEDLLRRSVRDSGLSIETRLQDSTDGMGDRLPESVKVAVFRIIQEAVNNAIKHAMPDSIVIHISHTCGLLQLTIDDDGLGLDVGHRFNSGGIQNMQVRAQLMAAQLTIERGPHERGTRVRVCLPLADLAVVGEAAGVSGPALLTETPCTSC</sequence>
<dbReference type="PANTHER" id="PTHR24421:SF10">
    <property type="entry name" value="NITRATE_NITRITE SENSOR PROTEIN NARQ"/>
    <property type="match status" value="1"/>
</dbReference>
<evidence type="ECO:0000256" key="1">
    <source>
        <dbReference type="ARBA" id="ARBA00000085"/>
    </source>
</evidence>
<dbReference type="Pfam" id="PF01590">
    <property type="entry name" value="GAF"/>
    <property type="match status" value="1"/>
</dbReference>
<proteinExistence type="predicted"/>
<keyword evidence="5" id="KW-0902">Two-component regulatory system</keyword>